<dbReference type="Gene3D" id="3.30.40.10">
    <property type="entry name" value="Zinc/RING finger domain, C3HC4 (zinc finger)"/>
    <property type="match status" value="1"/>
</dbReference>
<evidence type="ECO:0000256" key="5">
    <source>
        <dbReference type="ARBA" id="ARBA00023018"/>
    </source>
</evidence>
<feature type="domain" description="Zinc finger piccolo-type" evidence="9">
    <location>
        <begin position="77"/>
        <end position="134"/>
    </location>
</feature>
<dbReference type="AlphaFoldDB" id="A0A4Z2J7C7"/>
<feature type="region of interest" description="Disordered" evidence="8">
    <location>
        <begin position="140"/>
        <end position="204"/>
    </location>
</feature>
<dbReference type="GO" id="GO:0048788">
    <property type="term" value="C:cytoskeleton of presynaptic active zone"/>
    <property type="evidence" value="ECO:0007669"/>
    <property type="project" value="TreeGrafter"/>
</dbReference>
<evidence type="ECO:0000313" key="11">
    <source>
        <dbReference type="Proteomes" id="UP000314294"/>
    </source>
</evidence>
<dbReference type="Proteomes" id="UP000314294">
    <property type="component" value="Unassembled WGS sequence"/>
</dbReference>
<dbReference type="GO" id="GO:0008270">
    <property type="term" value="F:zinc ion binding"/>
    <property type="evidence" value="ECO:0007669"/>
    <property type="project" value="UniProtKB-KW"/>
</dbReference>
<comment type="subcellular location">
    <subcellularLocation>
        <location evidence="7">Presynaptic active zone</location>
    </subcellularLocation>
</comment>
<accession>A0A4Z2J7C7</accession>
<dbReference type="InterPro" id="IPR008899">
    <property type="entry name" value="Znf_piccolo"/>
</dbReference>
<evidence type="ECO:0000259" key="9">
    <source>
        <dbReference type="Pfam" id="PF05715"/>
    </source>
</evidence>
<proteinExistence type="predicted"/>
<evidence type="ECO:0000256" key="6">
    <source>
        <dbReference type="ARBA" id="ARBA00023273"/>
    </source>
</evidence>
<sequence length="233" mass="25386">METSQISPKASPPVSPRITSAKEAKLPAPQEPHPDKMTEQPQQTEAPQSVQAKIDKGPSEPSKQEGPQVAPKVGQSTCLLCKAELNTGSTDLPNYNTCSECKTTVCNKCGFNRTPNAAKVKEWLCLNCQMQRALGASEPLGLPMIKPKPSSSKEVPATTQKKETPVSTSEEGIQKPAAPTKETEYPALGAPTKKVTPIQRHTSPNSNSFHKLWIMLHKIQTQKGYLHNNLQKQ</sequence>
<evidence type="ECO:0000256" key="3">
    <source>
        <dbReference type="ARBA" id="ARBA00022771"/>
    </source>
</evidence>
<dbReference type="GO" id="GO:1904071">
    <property type="term" value="P:presynaptic active zone assembly"/>
    <property type="evidence" value="ECO:0007669"/>
    <property type="project" value="TreeGrafter"/>
</dbReference>
<dbReference type="InterPro" id="IPR011011">
    <property type="entry name" value="Znf_FYVE_PHD"/>
</dbReference>
<evidence type="ECO:0000256" key="7">
    <source>
        <dbReference type="ARBA" id="ARBA00034101"/>
    </source>
</evidence>
<dbReference type="SUPFAM" id="SSF57903">
    <property type="entry name" value="FYVE/PHD zinc finger"/>
    <property type="match status" value="1"/>
</dbReference>
<feature type="region of interest" description="Disordered" evidence="8">
    <location>
        <begin position="1"/>
        <end position="71"/>
    </location>
</feature>
<evidence type="ECO:0000256" key="2">
    <source>
        <dbReference type="ARBA" id="ARBA00022737"/>
    </source>
</evidence>
<evidence type="ECO:0000256" key="1">
    <source>
        <dbReference type="ARBA" id="ARBA00022723"/>
    </source>
</evidence>
<dbReference type="EMBL" id="SRLO01000017">
    <property type="protein sequence ID" value="TNN86245.1"/>
    <property type="molecule type" value="Genomic_DNA"/>
</dbReference>
<keyword evidence="3" id="KW-0863">Zinc-finger</keyword>
<keyword evidence="11" id="KW-1185">Reference proteome</keyword>
<feature type="compositionally biased region" description="Polar residues" evidence="8">
    <location>
        <begin position="149"/>
        <end position="171"/>
    </location>
</feature>
<keyword evidence="5" id="KW-0770">Synapse</keyword>
<gene>
    <name evidence="10" type="primary">PCLO_7</name>
    <name evidence="10" type="ORF">EYF80_003662</name>
</gene>
<dbReference type="PANTHER" id="PTHR14113">
    <property type="entry name" value="PICCOLO/BASSOON"/>
    <property type="match status" value="1"/>
</dbReference>
<organism evidence="10 11">
    <name type="scientific">Liparis tanakae</name>
    <name type="common">Tanaka's snailfish</name>
    <dbReference type="NCBI Taxonomy" id="230148"/>
    <lineage>
        <taxon>Eukaryota</taxon>
        <taxon>Metazoa</taxon>
        <taxon>Chordata</taxon>
        <taxon>Craniata</taxon>
        <taxon>Vertebrata</taxon>
        <taxon>Euteleostomi</taxon>
        <taxon>Actinopterygii</taxon>
        <taxon>Neopterygii</taxon>
        <taxon>Teleostei</taxon>
        <taxon>Neoteleostei</taxon>
        <taxon>Acanthomorphata</taxon>
        <taxon>Eupercaria</taxon>
        <taxon>Perciformes</taxon>
        <taxon>Cottioidei</taxon>
        <taxon>Cottales</taxon>
        <taxon>Liparidae</taxon>
        <taxon>Liparis</taxon>
    </lineage>
</organism>
<dbReference type="Pfam" id="PF05715">
    <property type="entry name" value="zf-piccolo"/>
    <property type="match status" value="1"/>
</dbReference>
<evidence type="ECO:0000256" key="4">
    <source>
        <dbReference type="ARBA" id="ARBA00022833"/>
    </source>
</evidence>
<dbReference type="OrthoDB" id="10059918at2759"/>
<dbReference type="GO" id="GO:0098982">
    <property type="term" value="C:GABA-ergic synapse"/>
    <property type="evidence" value="ECO:0007669"/>
    <property type="project" value="TreeGrafter"/>
</dbReference>
<dbReference type="PANTHER" id="PTHR14113:SF6">
    <property type="entry name" value="PROTEIN PICCOLO"/>
    <property type="match status" value="1"/>
</dbReference>
<name>A0A4Z2J7C7_9TELE</name>
<evidence type="ECO:0000313" key="10">
    <source>
        <dbReference type="EMBL" id="TNN86245.1"/>
    </source>
</evidence>
<dbReference type="InterPro" id="IPR013083">
    <property type="entry name" value="Znf_RING/FYVE/PHD"/>
</dbReference>
<keyword evidence="2" id="KW-0677">Repeat</keyword>
<dbReference type="GO" id="GO:0098882">
    <property type="term" value="F:structural constituent of presynaptic active zone"/>
    <property type="evidence" value="ECO:0007669"/>
    <property type="project" value="TreeGrafter"/>
</dbReference>
<keyword evidence="4" id="KW-0862">Zinc</keyword>
<keyword evidence="1" id="KW-0479">Metal-binding</keyword>
<comment type="caution">
    <text evidence="10">The sequence shown here is derived from an EMBL/GenBank/DDBJ whole genome shotgun (WGS) entry which is preliminary data.</text>
</comment>
<keyword evidence="6" id="KW-0966">Cell projection</keyword>
<dbReference type="GO" id="GO:0030424">
    <property type="term" value="C:axon"/>
    <property type="evidence" value="ECO:0007669"/>
    <property type="project" value="TreeGrafter"/>
</dbReference>
<protein>
    <submittedName>
        <fullName evidence="10">Protein piccolo</fullName>
    </submittedName>
</protein>
<reference evidence="10 11" key="1">
    <citation type="submission" date="2019-03" db="EMBL/GenBank/DDBJ databases">
        <title>First draft genome of Liparis tanakae, snailfish: a comprehensive survey of snailfish specific genes.</title>
        <authorList>
            <person name="Kim W."/>
            <person name="Song I."/>
            <person name="Jeong J.-H."/>
            <person name="Kim D."/>
            <person name="Kim S."/>
            <person name="Ryu S."/>
            <person name="Song J.Y."/>
            <person name="Lee S.K."/>
        </authorList>
    </citation>
    <scope>NUCLEOTIDE SEQUENCE [LARGE SCALE GENOMIC DNA]</scope>
    <source>
        <tissue evidence="10">Muscle</tissue>
    </source>
</reference>
<evidence type="ECO:0000256" key="8">
    <source>
        <dbReference type="SAM" id="MobiDB-lite"/>
    </source>
</evidence>
<dbReference type="InterPro" id="IPR052098">
    <property type="entry name" value="Presynaptic_Scaffold_Bsn/Pclo"/>
</dbReference>
<dbReference type="GO" id="GO:0035418">
    <property type="term" value="P:protein localization to synapse"/>
    <property type="evidence" value="ECO:0007669"/>
    <property type="project" value="TreeGrafter"/>
</dbReference>
<feature type="compositionally biased region" description="Polar residues" evidence="8">
    <location>
        <begin position="39"/>
        <end position="51"/>
    </location>
</feature>
<dbReference type="GO" id="GO:0098978">
    <property type="term" value="C:glutamatergic synapse"/>
    <property type="evidence" value="ECO:0007669"/>
    <property type="project" value="TreeGrafter"/>
</dbReference>